<organism evidence="1 2">
    <name type="scientific">Streptomyces calidiresistens</name>
    <dbReference type="NCBI Taxonomy" id="1485586"/>
    <lineage>
        <taxon>Bacteria</taxon>
        <taxon>Bacillati</taxon>
        <taxon>Actinomycetota</taxon>
        <taxon>Actinomycetes</taxon>
        <taxon>Kitasatosporales</taxon>
        <taxon>Streptomycetaceae</taxon>
        <taxon>Streptomyces</taxon>
    </lineage>
</organism>
<sequence>MSTMIRTTPRALMERRRRLLADIRMGYEELRTRAFTYSLTSEELAVWHAVQDIDRLLNCDGWYISVEDRDLPAVA</sequence>
<evidence type="ECO:0000313" key="1">
    <source>
        <dbReference type="EMBL" id="MBB0230305.1"/>
    </source>
</evidence>
<dbReference type="RefSeq" id="WP_182663624.1">
    <property type="nucleotide sequence ID" value="NZ_VKHS01000257.1"/>
</dbReference>
<name>A0A7W3T3K8_9ACTN</name>
<dbReference type="AlphaFoldDB" id="A0A7W3T3K8"/>
<dbReference type="EMBL" id="VKHS01000257">
    <property type="protein sequence ID" value="MBB0230305.1"/>
    <property type="molecule type" value="Genomic_DNA"/>
</dbReference>
<protein>
    <submittedName>
        <fullName evidence="1">Uncharacterized protein</fullName>
    </submittedName>
</protein>
<keyword evidence="2" id="KW-1185">Reference proteome</keyword>
<comment type="caution">
    <text evidence="1">The sequence shown here is derived from an EMBL/GenBank/DDBJ whole genome shotgun (WGS) entry which is preliminary data.</text>
</comment>
<gene>
    <name evidence="1" type="ORF">FOE67_12485</name>
</gene>
<reference evidence="2" key="1">
    <citation type="submission" date="2019-10" db="EMBL/GenBank/DDBJ databases">
        <title>Streptomyces sp. nov., a novel actinobacterium isolated from alkaline environment.</title>
        <authorList>
            <person name="Golinska P."/>
        </authorList>
    </citation>
    <scope>NUCLEOTIDE SEQUENCE [LARGE SCALE GENOMIC DNA]</scope>
    <source>
        <strain evidence="2">DSM 42108</strain>
    </source>
</reference>
<accession>A0A7W3T3K8</accession>
<evidence type="ECO:0000313" key="2">
    <source>
        <dbReference type="Proteomes" id="UP000530234"/>
    </source>
</evidence>
<dbReference type="Proteomes" id="UP000530234">
    <property type="component" value="Unassembled WGS sequence"/>
</dbReference>
<proteinExistence type="predicted"/>